<evidence type="ECO:0000313" key="2">
    <source>
        <dbReference type="Proteomes" id="UP000245626"/>
    </source>
</evidence>
<protein>
    <submittedName>
        <fullName evidence="1">Uncharacterized protein</fullName>
    </submittedName>
</protein>
<reference evidence="1 2" key="1">
    <citation type="journal article" date="2018" name="Mol. Biol. Evol.">
        <title>Broad Genomic Sampling Reveals a Smut Pathogenic Ancestry of the Fungal Clade Ustilaginomycotina.</title>
        <authorList>
            <person name="Kijpornyongpan T."/>
            <person name="Mondo S.J."/>
            <person name="Barry K."/>
            <person name="Sandor L."/>
            <person name="Lee J."/>
            <person name="Lipzen A."/>
            <person name="Pangilinan J."/>
            <person name="LaButti K."/>
            <person name="Hainaut M."/>
            <person name="Henrissat B."/>
            <person name="Grigoriev I.V."/>
            <person name="Spatafora J.W."/>
            <person name="Aime M.C."/>
        </authorList>
    </citation>
    <scope>NUCLEOTIDE SEQUENCE [LARGE SCALE GENOMIC DNA]</scope>
    <source>
        <strain evidence="1 2">SA 807</strain>
    </source>
</reference>
<evidence type="ECO:0000313" key="1">
    <source>
        <dbReference type="EMBL" id="PWN52509.1"/>
    </source>
</evidence>
<gene>
    <name evidence="1" type="ORF">IE53DRAFT_385052</name>
</gene>
<accession>A0ACD0P3J0</accession>
<dbReference type="Proteomes" id="UP000245626">
    <property type="component" value="Unassembled WGS sequence"/>
</dbReference>
<organism evidence="1 2">
    <name type="scientific">Violaceomyces palustris</name>
    <dbReference type="NCBI Taxonomy" id="1673888"/>
    <lineage>
        <taxon>Eukaryota</taxon>
        <taxon>Fungi</taxon>
        <taxon>Dikarya</taxon>
        <taxon>Basidiomycota</taxon>
        <taxon>Ustilaginomycotina</taxon>
        <taxon>Ustilaginomycetes</taxon>
        <taxon>Violaceomycetales</taxon>
        <taxon>Violaceomycetaceae</taxon>
        <taxon>Violaceomyces</taxon>
    </lineage>
</organism>
<name>A0ACD0P3J0_9BASI</name>
<dbReference type="EMBL" id="KZ819773">
    <property type="protein sequence ID" value="PWN52509.1"/>
    <property type="molecule type" value="Genomic_DNA"/>
</dbReference>
<sequence length="916" mass="101628">MSPCISPRLIYNLDHPCNQQQQQQQQQQHQIQSPILPDQSEHNEYDYYLSQLQDCLSSASHSTSTSTSPSSILIESPTYSEKSEIFLNPSNASASFQSNNSRIRSSLACLPCRLAKHKCDGVPVSTKAPSNSVKGKRGQAICSSPSTKESLLPAVKVCSRCASLGTECVWKPSMRSGRKPKCAAKKDQPLTSPSSVFSEGQTPRVSSKERVMEQKTNSYLTQSLWEDFDNMKSTAASHTLMNDNFGQSLKSKSTSLFDSMLHDLLKAPEVDVSASWDHELPYPSSRHSAAPDGDSCHDSASTCRENFIFTSSSLRPPNSIIDDSGSDCKNKLRQGLALFNKLGHLYNDMVGSLEELLEKFDQRCPLYLNMVAAMGYRISGRGFQASSSLADFFHARAKGEINRICGLLSSSGIWNSQPPGLCTLSSSEKEGFTDLLSGLILLVNYEYGMDQSDSALHYLNVASKISLGKGLHRLDAGRDNRDHSLSDDAGDVCAYRRRTVGNDPGEGNRFRLYCNCCPCSDERLRRVWWELFMLDANLSTVTNLHGSSASSLVNSSIAVKLPRDEVTSSTEVYDIRIRSTRFAQECSSEVTVSVPSLPEDPSRSDDAGDAPSWSELSWRSFESQRVVADNILHQIWSFMDAQRTRLELMDLSRGFSDEAQMIDSWSEKRKTFFDDNDVLLSLRPSTSVALFAALTSVYCGKILANRRVYTPFLNQGVRPSPGNPAKDGNGKEQRKEASQVMKSVKEIQKASDELLDLYRSTTSKTRVSAPSCLASDHGSYGIHSPCQTIKKWPFYAHAQVIAGFGQVAPLVYGSVAGQGREERPSPSMNPPPSYPSTARPPPSFNPMGESERRQNKETGILRGDHFRSADDHETRKARSNLAMIEAEIARCDEFWENAKRCKRELVRLRSRIDPDH</sequence>
<keyword evidence="2" id="KW-1185">Reference proteome</keyword>
<proteinExistence type="predicted"/>